<gene>
    <name evidence="1" type="ORF">C482_16393</name>
</gene>
<evidence type="ECO:0000313" key="1">
    <source>
        <dbReference type="EMBL" id="ELY95242.1"/>
    </source>
</evidence>
<sequence>MSTAGAQEEPDCDVELDALDFGEFCVGDEECAELDLSVGLGGLLPGFDDFELAEVDIVGDTGVFNVDADLENGELSLVAEFCPTFPGDFEATAVVTVEDPIGLLEATVCVDLFGTGIECEPNFEVKWLTPTTQ</sequence>
<dbReference type="EMBL" id="AOIN01000091">
    <property type="protein sequence ID" value="ELY95242.1"/>
    <property type="molecule type" value="Genomic_DNA"/>
</dbReference>
<protein>
    <submittedName>
        <fullName evidence="1">Uncharacterized protein</fullName>
    </submittedName>
</protein>
<proteinExistence type="predicted"/>
<comment type="caution">
    <text evidence="1">The sequence shown here is derived from an EMBL/GenBank/DDBJ whole genome shotgun (WGS) entry which is preliminary data.</text>
</comment>
<organism evidence="1 2">
    <name type="scientific">Natrialba chahannaoensis JCM 10990</name>
    <dbReference type="NCBI Taxonomy" id="1227492"/>
    <lineage>
        <taxon>Archaea</taxon>
        <taxon>Methanobacteriati</taxon>
        <taxon>Methanobacteriota</taxon>
        <taxon>Stenosarchaea group</taxon>
        <taxon>Halobacteria</taxon>
        <taxon>Halobacteriales</taxon>
        <taxon>Natrialbaceae</taxon>
        <taxon>Natrialba</taxon>
    </lineage>
</organism>
<name>M0ABK1_9EURY</name>
<evidence type="ECO:0000313" key="2">
    <source>
        <dbReference type="Proteomes" id="UP000011693"/>
    </source>
</evidence>
<dbReference type="Proteomes" id="UP000011693">
    <property type="component" value="Unassembled WGS sequence"/>
</dbReference>
<reference evidence="1 2" key="1">
    <citation type="journal article" date="2014" name="PLoS Genet.">
        <title>Phylogenetically driven sequencing of extremely halophilic archaea reveals strategies for static and dynamic osmo-response.</title>
        <authorList>
            <person name="Becker E.A."/>
            <person name="Seitzer P.M."/>
            <person name="Tritt A."/>
            <person name="Larsen D."/>
            <person name="Krusor M."/>
            <person name="Yao A.I."/>
            <person name="Wu D."/>
            <person name="Madern D."/>
            <person name="Eisen J.A."/>
            <person name="Darling A.E."/>
            <person name="Facciotti M.T."/>
        </authorList>
    </citation>
    <scope>NUCLEOTIDE SEQUENCE [LARGE SCALE GENOMIC DNA]</scope>
    <source>
        <strain evidence="1 2">JCM 10990</strain>
    </source>
</reference>
<accession>M0ABK1</accession>
<dbReference type="PATRIC" id="fig|1227492.4.peg.3258"/>
<dbReference type="AlphaFoldDB" id="M0ABK1"/>
<keyword evidence="2" id="KW-1185">Reference proteome</keyword>